<dbReference type="AlphaFoldDB" id="A0A831JSN9"/>
<feature type="domain" description="Carbohydrate kinase PfkB" evidence="3">
    <location>
        <begin position="3"/>
        <end position="258"/>
    </location>
</feature>
<dbReference type="GO" id="GO:0016301">
    <property type="term" value="F:kinase activity"/>
    <property type="evidence" value="ECO:0007669"/>
    <property type="project" value="UniProtKB-KW"/>
</dbReference>
<organism evidence="4">
    <name type="scientific">Thiolapillus brandeum</name>
    <dbReference type="NCBI Taxonomy" id="1076588"/>
    <lineage>
        <taxon>Bacteria</taxon>
        <taxon>Pseudomonadati</taxon>
        <taxon>Pseudomonadota</taxon>
        <taxon>Gammaproteobacteria</taxon>
        <taxon>Chromatiales</taxon>
        <taxon>Sedimenticolaceae</taxon>
        <taxon>Thiolapillus</taxon>
    </lineage>
</organism>
<proteinExistence type="predicted"/>
<dbReference type="PROSITE" id="PS00584">
    <property type="entry name" value="PFKB_KINASES_2"/>
    <property type="match status" value="1"/>
</dbReference>
<evidence type="ECO:0000256" key="2">
    <source>
        <dbReference type="ARBA" id="ARBA00022777"/>
    </source>
</evidence>
<dbReference type="InterPro" id="IPR011611">
    <property type="entry name" value="PfkB_dom"/>
</dbReference>
<dbReference type="Gene3D" id="3.40.1190.20">
    <property type="match status" value="1"/>
</dbReference>
<dbReference type="InterPro" id="IPR029056">
    <property type="entry name" value="Ribokinase-like"/>
</dbReference>
<protein>
    <submittedName>
        <fullName evidence="4">Ketohexokinase</fullName>
    </submittedName>
</protein>
<evidence type="ECO:0000313" key="4">
    <source>
        <dbReference type="EMBL" id="HDK38577.1"/>
    </source>
</evidence>
<dbReference type="Pfam" id="PF00294">
    <property type="entry name" value="PfkB"/>
    <property type="match status" value="1"/>
</dbReference>
<dbReference type="Proteomes" id="UP000885822">
    <property type="component" value="Unassembled WGS sequence"/>
</dbReference>
<dbReference type="InterPro" id="IPR052562">
    <property type="entry name" value="Ketohexokinase-related"/>
</dbReference>
<feature type="non-terminal residue" evidence="4">
    <location>
        <position position="259"/>
    </location>
</feature>
<evidence type="ECO:0000259" key="3">
    <source>
        <dbReference type="Pfam" id="PF00294"/>
    </source>
</evidence>
<sequence>MFNILAVGVATLDIVNTVASYPDEDAEVRALEQSRLRGGNATNTLVILSQLGHACGWAGVLPQEPDAVLVEEDLRKYGVKLELVQRMPHGKLPTSYVFLSADTGSRTIVHYRELPEYDFSSFDQLQLEGYDWIHFEGRHVPALELMLNKARLKSIPCSLEVEKPREGIEALFGLPDVLLFSRGYVQYRGHQNVTEFLQAQRWSQPVFVAWGEAGAWCRTSEGTIFHQPAPRVSVVDSLGAGDVFNAGVIDGLLRRQPLK</sequence>
<evidence type="ECO:0000256" key="1">
    <source>
        <dbReference type="ARBA" id="ARBA00022679"/>
    </source>
</evidence>
<dbReference type="PANTHER" id="PTHR42774">
    <property type="entry name" value="PHOSPHOTRANSFERASE SYSTEM TRANSPORT PROTEIN"/>
    <property type="match status" value="1"/>
</dbReference>
<gene>
    <name evidence="4" type="ORF">ENG92_06140</name>
</gene>
<dbReference type="PANTHER" id="PTHR42774:SF3">
    <property type="entry name" value="KETOHEXOKINASE"/>
    <property type="match status" value="1"/>
</dbReference>
<comment type="caution">
    <text evidence="4">The sequence shown here is derived from an EMBL/GenBank/DDBJ whole genome shotgun (WGS) entry which is preliminary data.</text>
</comment>
<accession>A0A831JSN9</accession>
<dbReference type="EMBL" id="DRCV01000274">
    <property type="protein sequence ID" value="HDK38577.1"/>
    <property type="molecule type" value="Genomic_DNA"/>
</dbReference>
<dbReference type="InterPro" id="IPR002173">
    <property type="entry name" value="Carboh/pur_kinase_PfkB_CS"/>
</dbReference>
<keyword evidence="1" id="KW-0808">Transferase</keyword>
<keyword evidence="2" id="KW-0418">Kinase</keyword>
<name>A0A831JSN9_9GAMM</name>
<dbReference type="SUPFAM" id="SSF53613">
    <property type="entry name" value="Ribokinase-like"/>
    <property type="match status" value="1"/>
</dbReference>
<reference evidence="4" key="1">
    <citation type="journal article" date="2020" name="mSystems">
        <title>Genome- and Community-Level Interaction Insights into Carbon Utilization and Element Cycling Functions of Hydrothermarchaeota in Hydrothermal Sediment.</title>
        <authorList>
            <person name="Zhou Z."/>
            <person name="Liu Y."/>
            <person name="Xu W."/>
            <person name="Pan J."/>
            <person name="Luo Z.H."/>
            <person name="Li M."/>
        </authorList>
    </citation>
    <scope>NUCLEOTIDE SEQUENCE [LARGE SCALE GENOMIC DNA]</scope>
    <source>
        <strain evidence="4">HyVt-26</strain>
    </source>
</reference>